<keyword evidence="10" id="KW-1185">Reference proteome</keyword>
<organism evidence="9 10">
    <name type="scientific">Oceanibaculum pacificum</name>
    <dbReference type="NCBI Taxonomy" id="580166"/>
    <lineage>
        <taxon>Bacteria</taxon>
        <taxon>Pseudomonadati</taxon>
        <taxon>Pseudomonadota</taxon>
        <taxon>Alphaproteobacteria</taxon>
        <taxon>Rhodospirillales</taxon>
        <taxon>Oceanibaculaceae</taxon>
        <taxon>Oceanibaculum</taxon>
    </lineage>
</organism>
<dbReference type="GO" id="GO:0051539">
    <property type="term" value="F:4 iron, 4 sulfur cluster binding"/>
    <property type="evidence" value="ECO:0007669"/>
    <property type="project" value="UniProtKB-KW"/>
</dbReference>
<comment type="caution">
    <text evidence="9">The sequence shown here is derived from an EMBL/GenBank/DDBJ whole genome shotgun (WGS) entry which is preliminary data.</text>
</comment>
<dbReference type="Gene3D" id="3.40.50.10420">
    <property type="entry name" value="NagB/RpiA/CoA transferase-like"/>
    <property type="match status" value="1"/>
</dbReference>
<evidence type="ECO:0000256" key="1">
    <source>
        <dbReference type="ARBA" id="ARBA00022448"/>
    </source>
</evidence>
<keyword evidence="6" id="KW-0408">Iron</keyword>
<dbReference type="PROSITE" id="PS00198">
    <property type="entry name" value="4FE4S_FER_1"/>
    <property type="match status" value="1"/>
</dbReference>
<dbReference type="InterPro" id="IPR004452">
    <property type="entry name" value="LutB/LldF"/>
</dbReference>
<dbReference type="InterPro" id="IPR024185">
    <property type="entry name" value="FTHF_cligase-like_sf"/>
</dbReference>
<keyword evidence="4" id="KW-0677">Repeat</keyword>
<dbReference type="Proteomes" id="UP000076400">
    <property type="component" value="Unassembled WGS sequence"/>
</dbReference>
<reference evidence="9 10" key="1">
    <citation type="submission" date="2015-12" db="EMBL/GenBank/DDBJ databases">
        <title>Genome sequence of Oceanibaculum pacificum MCCC 1A02656.</title>
        <authorList>
            <person name="Lu L."/>
            <person name="Lai Q."/>
            <person name="Shao Z."/>
            <person name="Qian P."/>
        </authorList>
    </citation>
    <scope>NUCLEOTIDE SEQUENCE [LARGE SCALE GENOMIC DNA]</scope>
    <source>
        <strain evidence="9 10">MCCC 1A02656</strain>
    </source>
</reference>
<dbReference type="InterPro" id="IPR017900">
    <property type="entry name" value="4Fe4S_Fe_S_CS"/>
</dbReference>
<dbReference type="STRING" id="580166.AUP43_00280"/>
<dbReference type="Pfam" id="PF13183">
    <property type="entry name" value="Fer4_8"/>
    <property type="match status" value="1"/>
</dbReference>
<dbReference type="Pfam" id="PF11870">
    <property type="entry name" value="LutB_C"/>
    <property type="match status" value="1"/>
</dbReference>
<feature type="domain" description="4Fe-4S ferredoxin-type" evidence="8">
    <location>
        <begin position="304"/>
        <end position="335"/>
    </location>
</feature>
<dbReference type="SUPFAM" id="SSF100950">
    <property type="entry name" value="NagB/RpiA/CoA transferase-like"/>
    <property type="match status" value="1"/>
</dbReference>
<dbReference type="InterPro" id="IPR003741">
    <property type="entry name" value="LUD_dom"/>
</dbReference>
<gene>
    <name evidence="9" type="ORF">AUP43_00280</name>
</gene>
<dbReference type="InterPro" id="IPR037171">
    <property type="entry name" value="NagB/RpiA_transferase-like"/>
</dbReference>
<evidence type="ECO:0000256" key="5">
    <source>
        <dbReference type="ARBA" id="ARBA00022982"/>
    </source>
</evidence>
<dbReference type="OrthoDB" id="5289041at2"/>
<keyword evidence="7" id="KW-0411">Iron-sulfur</keyword>
<dbReference type="AlphaFoldDB" id="A0A154WH01"/>
<dbReference type="EMBL" id="LPXN01000001">
    <property type="protein sequence ID" value="KZD12814.1"/>
    <property type="molecule type" value="Genomic_DNA"/>
</dbReference>
<evidence type="ECO:0000256" key="2">
    <source>
        <dbReference type="ARBA" id="ARBA00022485"/>
    </source>
</evidence>
<dbReference type="NCBIfam" id="TIGR00273">
    <property type="entry name" value="LutB/LldF family L-lactate oxidation iron-sulfur protein"/>
    <property type="match status" value="1"/>
</dbReference>
<dbReference type="RefSeq" id="WP_067550965.1">
    <property type="nucleotide sequence ID" value="NZ_LPXN01000001.1"/>
</dbReference>
<name>A0A154WH01_9PROT</name>
<evidence type="ECO:0000256" key="3">
    <source>
        <dbReference type="ARBA" id="ARBA00022723"/>
    </source>
</evidence>
<evidence type="ECO:0000256" key="7">
    <source>
        <dbReference type="ARBA" id="ARBA00023014"/>
    </source>
</evidence>
<evidence type="ECO:0000256" key="6">
    <source>
        <dbReference type="ARBA" id="ARBA00023004"/>
    </source>
</evidence>
<sequence length="473" mass="52857">MKPTSHAFKSNATTALHDERLQRALGNMRSGFQDKRLAAIDKLPEFETLRDLGRDIKNHTLEHIDFYLERFESKVIQNGGHVHWARTPQEAREKILEICRSVDAKTVTKGKSMIAEEIALNDFLEESGIEPIETDLGEYIIQIRKEPPSHIIAPAVHLNQTDVEESFRKIHNDLPVDRPLSEPRQLLDEARAKLRNRFIDADVGITGANFLIAETGSTVIVTNEGNGDLTQTLPKIHIVLASLEKVVPTLDDAATIFRLLARSATGQEMSVYTTFSTGPKRPEDLDGPEQYHVVLLDNGRSAMLGTEFQEMLRCIRCAACMNHCPVYSAVGGHAYGWVYPGPMGAVLTPTLVGVQEAGHLPNASTFCGRCESVCPMRIPLPKMMRQWRKREFEKKLSPGTFRAGLGLWAFFAKRPALYQAVTGLAMRVLGRFGKDKGRFKSLPLAGGWTSVRDMPAPQGRTFQQLYRDKKRAA</sequence>
<protein>
    <submittedName>
        <fullName evidence="9">(Fe-S)-binding protein</fullName>
    </submittedName>
</protein>
<dbReference type="InterPro" id="IPR009051">
    <property type="entry name" value="Helical_ferredxn"/>
</dbReference>
<keyword evidence="2" id="KW-0004">4Fe-4S</keyword>
<dbReference type="PANTHER" id="PTHR47153:SF2">
    <property type="entry name" value="LACTATE UTILIZATION PROTEIN B"/>
    <property type="match status" value="1"/>
</dbReference>
<evidence type="ECO:0000259" key="8">
    <source>
        <dbReference type="PROSITE" id="PS51379"/>
    </source>
</evidence>
<dbReference type="PROSITE" id="PS51379">
    <property type="entry name" value="4FE4S_FER_2"/>
    <property type="match status" value="1"/>
</dbReference>
<dbReference type="Pfam" id="PF02589">
    <property type="entry name" value="LUD_dom"/>
    <property type="match status" value="1"/>
</dbReference>
<keyword evidence="3" id="KW-0479">Metal-binding</keyword>
<keyword evidence="1" id="KW-0813">Transport</keyword>
<dbReference type="SUPFAM" id="SSF46548">
    <property type="entry name" value="alpha-helical ferredoxin"/>
    <property type="match status" value="1"/>
</dbReference>
<evidence type="ECO:0000256" key="4">
    <source>
        <dbReference type="ARBA" id="ARBA00022737"/>
    </source>
</evidence>
<dbReference type="GO" id="GO:0006089">
    <property type="term" value="P:lactate metabolic process"/>
    <property type="evidence" value="ECO:0007669"/>
    <property type="project" value="InterPro"/>
</dbReference>
<accession>A0A154WH01</accession>
<dbReference type="InterPro" id="IPR024569">
    <property type="entry name" value="LutB_C"/>
</dbReference>
<evidence type="ECO:0000313" key="9">
    <source>
        <dbReference type="EMBL" id="KZD12814.1"/>
    </source>
</evidence>
<dbReference type="Gene3D" id="1.10.1060.10">
    <property type="entry name" value="Alpha-helical ferredoxin"/>
    <property type="match status" value="1"/>
</dbReference>
<keyword evidence="5" id="KW-0249">Electron transport</keyword>
<evidence type="ECO:0000313" key="10">
    <source>
        <dbReference type="Proteomes" id="UP000076400"/>
    </source>
</evidence>
<dbReference type="InterPro" id="IPR017896">
    <property type="entry name" value="4Fe4S_Fe-S-bd"/>
</dbReference>
<proteinExistence type="predicted"/>
<dbReference type="GO" id="GO:0046872">
    <property type="term" value="F:metal ion binding"/>
    <property type="evidence" value="ECO:0007669"/>
    <property type="project" value="UniProtKB-KW"/>
</dbReference>
<dbReference type="PANTHER" id="PTHR47153">
    <property type="entry name" value="LACTATE UTILIZATION PROTEIN B"/>
    <property type="match status" value="1"/>
</dbReference>